<proteinExistence type="predicted"/>
<name>A0A4Y7QA11_9AGAM</name>
<organism evidence="2 3">
    <name type="scientific">Rickenella mellea</name>
    <dbReference type="NCBI Taxonomy" id="50990"/>
    <lineage>
        <taxon>Eukaryota</taxon>
        <taxon>Fungi</taxon>
        <taxon>Dikarya</taxon>
        <taxon>Basidiomycota</taxon>
        <taxon>Agaricomycotina</taxon>
        <taxon>Agaricomycetes</taxon>
        <taxon>Hymenochaetales</taxon>
        <taxon>Rickenellaceae</taxon>
        <taxon>Rickenella</taxon>
    </lineage>
</organism>
<evidence type="ECO:0000313" key="3">
    <source>
        <dbReference type="Proteomes" id="UP000294933"/>
    </source>
</evidence>
<dbReference type="AlphaFoldDB" id="A0A4Y7QA11"/>
<feature type="region of interest" description="Disordered" evidence="1">
    <location>
        <begin position="151"/>
        <end position="170"/>
    </location>
</feature>
<sequence>MPFNYLKENFFFSSLEREAALLSTLTPLGPFVLPDLQARPFRKRVHFANLPIISDPADRKTVDASESVPWFTLLPLGDGGQRDTSSTPTTPRQSISTGQVYKWPAFPPPVIALPSSYPAPLFPDIGADENLFRTPPRKFDCTKGLFTPCSATTPATPTTPTTPSRTVQGSSLARAPFDETSPSIRRSRVLQPTRSESVIVSVVSPNSVQPRAHSPEADVFTEEPDLRVGYEVQLEEVMDAIIAVLSKSKLTWVPLAEVWKEVLEIEPRWIQFEVNVAFQDNFFLRLKNTDDGQMCNYDRYGDPEVFSRFERIRNRWTARMA</sequence>
<accession>A0A4Y7QA11</accession>
<reference evidence="2 3" key="1">
    <citation type="submission" date="2018-06" db="EMBL/GenBank/DDBJ databases">
        <title>A transcriptomic atlas of mushroom development highlights an independent origin of complex multicellularity.</title>
        <authorList>
            <consortium name="DOE Joint Genome Institute"/>
            <person name="Krizsan K."/>
            <person name="Almasi E."/>
            <person name="Merenyi Z."/>
            <person name="Sahu N."/>
            <person name="Viragh M."/>
            <person name="Koszo T."/>
            <person name="Mondo S."/>
            <person name="Kiss B."/>
            <person name="Balint B."/>
            <person name="Kues U."/>
            <person name="Barry K."/>
            <person name="Hegedus J.C."/>
            <person name="Henrissat B."/>
            <person name="Johnson J."/>
            <person name="Lipzen A."/>
            <person name="Ohm R."/>
            <person name="Nagy I."/>
            <person name="Pangilinan J."/>
            <person name="Yan J."/>
            <person name="Xiong Y."/>
            <person name="Grigoriev I.V."/>
            <person name="Hibbett D.S."/>
            <person name="Nagy L.G."/>
        </authorList>
    </citation>
    <scope>NUCLEOTIDE SEQUENCE [LARGE SCALE GENOMIC DNA]</scope>
    <source>
        <strain evidence="2 3">SZMC22713</strain>
    </source>
</reference>
<dbReference type="EMBL" id="ML170169">
    <property type="protein sequence ID" value="TDL23709.1"/>
    <property type="molecule type" value="Genomic_DNA"/>
</dbReference>
<evidence type="ECO:0000256" key="1">
    <source>
        <dbReference type="SAM" id="MobiDB-lite"/>
    </source>
</evidence>
<keyword evidence="3" id="KW-1185">Reference proteome</keyword>
<feature type="compositionally biased region" description="Polar residues" evidence="1">
    <location>
        <begin position="82"/>
        <end position="95"/>
    </location>
</feature>
<gene>
    <name evidence="2" type="ORF">BD410DRAFT_897326</name>
</gene>
<protein>
    <submittedName>
        <fullName evidence="2">Uncharacterized protein</fullName>
    </submittedName>
</protein>
<dbReference type="VEuPathDB" id="FungiDB:BD410DRAFT_897326"/>
<feature type="compositionally biased region" description="Low complexity" evidence="1">
    <location>
        <begin position="151"/>
        <end position="166"/>
    </location>
</feature>
<dbReference type="Proteomes" id="UP000294933">
    <property type="component" value="Unassembled WGS sequence"/>
</dbReference>
<evidence type="ECO:0000313" key="2">
    <source>
        <dbReference type="EMBL" id="TDL23709.1"/>
    </source>
</evidence>
<feature type="region of interest" description="Disordered" evidence="1">
    <location>
        <begin position="76"/>
        <end position="95"/>
    </location>
</feature>